<keyword evidence="3" id="KW-1185">Reference proteome</keyword>
<gene>
    <name evidence="2" type="ORF">HGB38_13335</name>
</gene>
<evidence type="ECO:0000313" key="2">
    <source>
        <dbReference type="EMBL" id="NKY27198.1"/>
    </source>
</evidence>
<evidence type="ECO:0000313" key="3">
    <source>
        <dbReference type="Proteomes" id="UP000540698"/>
    </source>
</evidence>
<feature type="region of interest" description="Disordered" evidence="1">
    <location>
        <begin position="1"/>
        <end position="55"/>
    </location>
</feature>
<protein>
    <submittedName>
        <fullName evidence="2">Uncharacterized protein</fullName>
    </submittedName>
</protein>
<sequence length="55" mass="5922">MSVRKSIPRVTPAVAERRPGAGARQGRGSVAERRKGAVLRGPVRRREPSADEAQS</sequence>
<name>A0A7X6L3P7_9NOCA</name>
<dbReference type="Proteomes" id="UP000540698">
    <property type="component" value="Unassembled WGS sequence"/>
</dbReference>
<reference evidence="2 3" key="1">
    <citation type="submission" date="2020-04" db="EMBL/GenBank/DDBJ databases">
        <title>MicrobeNet Type strains.</title>
        <authorList>
            <person name="Nicholson A.C."/>
        </authorList>
    </citation>
    <scope>NUCLEOTIDE SEQUENCE [LARGE SCALE GENOMIC DNA]</scope>
    <source>
        <strain evidence="2 3">DSM 44956</strain>
    </source>
</reference>
<dbReference type="RefSeq" id="WP_157113850.1">
    <property type="nucleotide sequence ID" value="NZ_JAAXOS010000006.1"/>
</dbReference>
<accession>A0A7X6L3P7</accession>
<evidence type="ECO:0000256" key="1">
    <source>
        <dbReference type="SAM" id="MobiDB-lite"/>
    </source>
</evidence>
<organism evidence="2 3">
    <name type="scientific">Nocardia gamkensis</name>
    <dbReference type="NCBI Taxonomy" id="352869"/>
    <lineage>
        <taxon>Bacteria</taxon>
        <taxon>Bacillati</taxon>
        <taxon>Actinomycetota</taxon>
        <taxon>Actinomycetes</taxon>
        <taxon>Mycobacteriales</taxon>
        <taxon>Nocardiaceae</taxon>
        <taxon>Nocardia</taxon>
    </lineage>
</organism>
<comment type="caution">
    <text evidence="2">The sequence shown here is derived from an EMBL/GenBank/DDBJ whole genome shotgun (WGS) entry which is preliminary data.</text>
</comment>
<proteinExistence type="predicted"/>
<dbReference type="EMBL" id="JAAXOS010000006">
    <property type="protein sequence ID" value="NKY27198.1"/>
    <property type="molecule type" value="Genomic_DNA"/>
</dbReference>
<dbReference type="AlphaFoldDB" id="A0A7X6L3P7"/>